<evidence type="ECO:0000256" key="1">
    <source>
        <dbReference type="SAM" id="MobiDB-lite"/>
    </source>
</evidence>
<comment type="caution">
    <text evidence="2">The sequence shown here is derived from an EMBL/GenBank/DDBJ whole genome shotgun (WGS) entry which is preliminary data.</text>
</comment>
<keyword evidence="3" id="KW-1185">Reference proteome</keyword>
<sequence length="48" mass="5372">MNLSKTIGDFFQHVSEAAARIFGPNDDKYPETGVQPFDGDPNRGEEWS</sequence>
<dbReference type="EMBL" id="JAMXFF010000001">
    <property type="protein sequence ID" value="MCT7964747.1"/>
    <property type="molecule type" value="Genomic_DNA"/>
</dbReference>
<evidence type="ECO:0000313" key="2">
    <source>
        <dbReference type="EMBL" id="MCT7964747.1"/>
    </source>
</evidence>
<proteinExistence type="predicted"/>
<dbReference type="Proteomes" id="UP001525890">
    <property type="component" value="Unassembled WGS sequence"/>
</dbReference>
<protein>
    <submittedName>
        <fullName evidence="2">Isochorismate synthase</fullName>
    </submittedName>
</protein>
<feature type="region of interest" description="Disordered" evidence="1">
    <location>
        <begin position="22"/>
        <end position="48"/>
    </location>
</feature>
<evidence type="ECO:0000313" key="3">
    <source>
        <dbReference type="Proteomes" id="UP001525890"/>
    </source>
</evidence>
<gene>
    <name evidence="2" type="ORF">NG799_00200</name>
</gene>
<accession>A0ABT2MMT4</accession>
<dbReference type="RefSeq" id="WP_368004508.1">
    <property type="nucleotide sequence ID" value="NZ_JAMXFF010000001.1"/>
</dbReference>
<organism evidence="2 3">
    <name type="scientific">Laspinema palackyanum D2a</name>
    <dbReference type="NCBI Taxonomy" id="2953684"/>
    <lineage>
        <taxon>Bacteria</taxon>
        <taxon>Bacillati</taxon>
        <taxon>Cyanobacteriota</taxon>
        <taxon>Cyanophyceae</taxon>
        <taxon>Oscillatoriophycideae</taxon>
        <taxon>Oscillatoriales</taxon>
        <taxon>Laspinemataceae</taxon>
        <taxon>Laspinema</taxon>
        <taxon>Laspinema palackyanum</taxon>
    </lineage>
</organism>
<reference evidence="2 3" key="1">
    <citation type="journal article" date="2022" name="Front. Microbiol.">
        <title>High genomic differentiation and limited gene flow indicate recent cryptic speciation within the genus Laspinema (cyanobacteria).</title>
        <authorList>
            <person name="Stanojkovic A."/>
            <person name="Skoupy S."/>
            <person name="Skaloud P."/>
            <person name="Dvorak P."/>
        </authorList>
    </citation>
    <scope>NUCLEOTIDE SEQUENCE [LARGE SCALE GENOMIC DNA]</scope>
    <source>
        <strain evidence="2 3">D2a</strain>
    </source>
</reference>
<name>A0ABT2MMT4_9CYAN</name>